<gene>
    <name evidence="2" type="ORF">PAL_GLEAN10023946</name>
</gene>
<feature type="region of interest" description="Disordered" evidence="1">
    <location>
        <begin position="1"/>
        <end position="62"/>
    </location>
</feature>
<feature type="compositionally biased region" description="Polar residues" evidence="1">
    <location>
        <begin position="7"/>
        <end position="16"/>
    </location>
</feature>
<dbReference type="InParanoid" id="L5K6B0"/>
<dbReference type="Proteomes" id="UP000010552">
    <property type="component" value="Unassembled WGS sequence"/>
</dbReference>
<proteinExistence type="predicted"/>
<dbReference type="AlphaFoldDB" id="L5K6B0"/>
<protein>
    <submittedName>
        <fullName evidence="2">Uncharacterized protein</fullName>
    </submittedName>
</protein>
<name>L5K6B0_PTEAL</name>
<dbReference type="EMBL" id="KB031032">
    <property type="protein sequence ID" value="ELK06326.1"/>
    <property type="molecule type" value="Genomic_DNA"/>
</dbReference>
<evidence type="ECO:0000313" key="3">
    <source>
        <dbReference type="Proteomes" id="UP000010552"/>
    </source>
</evidence>
<evidence type="ECO:0000313" key="2">
    <source>
        <dbReference type="EMBL" id="ELK06326.1"/>
    </source>
</evidence>
<accession>L5K6B0</accession>
<evidence type="ECO:0000256" key="1">
    <source>
        <dbReference type="SAM" id="MobiDB-lite"/>
    </source>
</evidence>
<reference evidence="3" key="1">
    <citation type="journal article" date="2013" name="Science">
        <title>Comparative analysis of bat genomes provides insight into the evolution of flight and immunity.</title>
        <authorList>
            <person name="Zhang G."/>
            <person name="Cowled C."/>
            <person name="Shi Z."/>
            <person name="Huang Z."/>
            <person name="Bishop-Lilly K.A."/>
            <person name="Fang X."/>
            <person name="Wynne J.W."/>
            <person name="Xiong Z."/>
            <person name="Baker M.L."/>
            <person name="Zhao W."/>
            <person name="Tachedjian M."/>
            <person name="Zhu Y."/>
            <person name="Zhou P."/>
            <person name="Jiang X."/>
            <person name="Ng J."/>
            <person name="Yang L."/>
            <person name="Wu L."/>
            <person name="Xiao J."/>
            <person name="Feng Y."/>
            <person name="Chen Y."/>
            <person name="Sun X."/>
            <person name="Zhang Y."/>
            <person name="Marsh G.A."/>
            <person name="Crameri G."/>
            <person name="Broder C.C."/>
            <person name="Frey K.G."/>
            <person name="Wang L.F."/>
            <person name="Wang J."/>
        </authorList>
    </citation>
    <scope>NUCLEOTIDE SEQUENCE [LARGE SCALE GENOMIC DNA]</scope>
</reference>
<sequence length="126" mass="13099">MQDLQSRRLTTASETSADYPAKSLRSGLGAAGRGFGQAPGADHGEEDSGYATRSPPALPPGWPAPLPPLCQHSGLSCSFSPLCFQTGSARLSVTCCRVPGWRSEVSASLPVPACGAHRKPSPRRAP</sequence>
<organism evidence="2 3">
    <name type="scientific">Pteropus alecto</name>
    <name type="common">Black flying fox</name>
    <dbReference type="NCBI Taxonomy" id="9402"/>
    <lineage>
        <taxon>Eukaryota</taxon>
        <taxon>Metazoa</taxon>
        <taxon>Chordata</taxon>
        <taxon>Craniata</taxon>
        <taxon>Vertebrata</taxon>
        <taxon>Euteleostomi</taxon>
        <taxon>Mammalia</taxon>
        <taxon>Eutheria</taxon>
        <taxon>Laurasiatheria</taxon>
        <taxon>Chiroptera</taxon>
        <taxon>Yinpterochiroptera</taxon>
        <taxon>Pteropodoidea</taxon>
        <taxon>Pteropodidae</taxon>
        <taxon>Pteropodinae</taxon>
        <taxon>Pteropus</taxon>
    </lineage>
</organism>
<keyword evidence="3" id="KW-1185">Reference proteome</keyword>